<proteinExistence type="inferred from homology"/>
<protein>
    <recommendedName>
        <fullName evidence="15">m7GpppN-mRNA hydrolase</fullName>
    </recommendedName>
    <alternativeName>
        <fullName evidence="16">mRNA-decapping enzyme 2</fullName>
    </alternativeName>
</protein>
<dbReference type="Pfam" id="PF05026">
    <property type="entry name" value="DCP2"/>
    <property type="match status" value="1"/>
</dbReference>
<keyword evidence="7" id="KW-0597">Phosphoprotein</keyword>
<keyword evidence="19" id="KW-1185">Reference proteome</keyword>
<evidence type="ECO:0000256" key="3">
    <source>
        <dbReference type="ARBA" id="ARBA00004123"/>
    </source>
</evidence>
<dbReference type="FunFam" id="1.10.10.1050:FF:000001">
    <property type="entry name" value="M7GpppN-mRNA hydrolase isoform 2"/>
    <property type="match status" value="1"/>
</dbReference>
<dbReference type="InterPro" id="IPR044099">
    <property type="entry name" value="Dcp2_NUDIX"/>
</dbReference>
<dbReference type="InterPro" id="IPR000086">
    <property type="entry name" value="NUDIX_hydrolase_dom"/>
</dbReference>
<dbReference type="CDD" id="cd03672">
    <property type="entry name" value="NUDIX_Dcp2p_Nudt20"/>
    <property type="match status" value="1"/>
</dbReference>
<evidence type="ECO:0000259" key="17">
    <source>
        <dbReference type="PROSITE" id="PS51462"/>
    </source>
</evidence>
<keyword evidence="6" id="KW-0963">Cytoplasm</keyword>
<comment type="function">
    <text evidence="14">Decapping metalloenzyme that catalyzes the cleavage of the cap structure on mRNAs. Removes the 7-methyl guanine cap structure from mRNA molecules, yielding a 5'-phosphorylated mRNA fragment and 7m-GDP. Necessary for the degradation of mRNAs, both in normal mRNA turnover and in nonsense-mediated mRNA decay. Plays a role in replication-dependent histone mRNA degradation. Has higher activity towards mRNAs that lack a poly(A) tail. Has no activity towards a cap structure lacking an RNA moiety. The presence of a N(6)-methyladenosine methylation at the second transcribed position of mRNAs (N(6),2'-O-dimethyladenosine cap; m6A(m)) provides resistance to DCP2-mediated decapping. Blocks autophagy in nutrient-rich conditions by repressing the expression of ATG-related genes through degradation of their transcripts.</text>
</comment>
<comment type="cofactor">
    <cofactor evidence="1">
        <name>Mn(2+)</name>
        <dbReference type="ChEBI" id="CHEBI:29035"/>
    </cofactor>
</comment>
<dbReference type="InterPro" id="IPR015797">
    <property type="entry name" value="NUDIX_hydrolase-like_dom_sf"/>
</dbReference>
<dbReference type="VEuPathDB" id="VectorBase:LDEU010004"/>
<dbReference type="GO" id="GO:0000290">
    <property type="term" value="P:deadenylation-dependent decapping of nuclear-transcribed mRNA"/>
    <property type="evidence" value="ECO:0007669"/>
    <property type="project" value="InterPro"/>
</dbReference>
<evidence type="ECO:0000256" key="16">
    <source>
        <dbReference type="ARBA" id="ARBA00078183"/>
    </source>
</evidence>
<dbReference type="Gene3D" id="1.10.10.1050">
    <property type="entry name" value="Dcp2, box A domain"/>
    <property type="match status" value="1"/>
</dbReference>
<keyword evidence="8" id="KW-0479">Metal-binding</keyword>
<dbReference type="PANTHER" id="PTHR23114">
    <property type="entry name" value="M7GPPPN-MRNA HYDROLASE"/>
    <property type="match status" value="1"/>
</dbReference>
<reference evidence="18 19" key="1">
    <citation type="journal article" date="2018" name="Gigascience">
        <title>Genomes of trombidid mites reveal novel predicted allergens and laterally-transferred genes associated with secondary metabolism.</title>
        <authorList>
            <person name="Dong X."/>
            <person name="Chaisiri K."/>
            <person name="Xia D."/>
            <person name="Armstrong S.D."/>
            <person name="Fang Y."/>
            <person name="Donnelly M.J."/>
            <person name="Kadowaki T."/>
            <person name="McGarry J.W."/>
            <person name="Darby A.C."/>
            <person name="Makepeace B.L."/>
        </authorList>
    </citation>
    <scope>NUCLEOTIDE SEQUENCE [LARGE SCALE GENOMIC DNA]</scope>
    <source>
        <strain evidence="18">UoL-UT</strain>
    </source>
</reference>
<evidence type="ECO:0000256" key="7">
    <source>
        <dbReference type="ARBA" id="ARBA00022553"/>
    </source>
</evidence>
<dbReference type="Gene3D" id="3.90.79.10">
    <property type="entry name" value="Nucleoside Triphosphate Pyrophosphohydrolase"/>
    <property type="match status" value="1"/>
</dbReference>
<accession>A0A443S3C7</accession>
<evidence type="ECO:0000256" key="11">
    <source>
        <dbReference type="ARBA" id="ARBA00023211"/>
    </source>
</evidence>
<evidence type="ECO:0000256" key="14">
    <source>
        <dbReference type="ARBA" id="ARBA00060003"/>
    </source>
</evidence>
<comment type="similarity">
    <text evidence="5">Belongs to the Nudix hydrolase family. DCP2 subfamily.</text>
</comment>
<dbReference type="InterPro" id="IPR007722">
    <property type="entry name" value="DCP2_BoxA"/>
</dbReference>
<dbReference type="SMART" id="SM01125">
    <property type="entry name" value="DCP2"/>
    <property type="match status" value="1"/>
</dbReference>
<keyword evidence="10" id="KW-0694">RNA-binding</keyword>
<evidence type="ECO:0000256" key="6">
    <source>
        <dbReference type="ARBA" id="ARBA00022490"/>
    </source>
</evidence>
<gene>
    <name evidence="18" type="ORF">B4U80_03891</name>
</gene>
<evidence type="ECO:0000256" key="2">
    <source>
        <dbReference type="ARBA" id="ARBA00001946"/>
    </source>
</evidence>
<dbReference type="EMBL" id="NCKV01010030">
    <property type="protein sequence ID" value="RWS22036.1"/>
    <property type="molecule type" value="Genomic_DNA"/>
</dbReference>
<dbReference type="PANTHER" id="PTHR23114:SF17">
    <property type="entry name" value="M7GPPPN-MRNA HYDROLASE"/>
    <property type="match status" value="1"/>
</dbReference>
<dbReference type="SUPFAM" id="SSF55811">
    <property type="entry name" value="Nudix"/>
    <property type="match status" value="1"/>
</dbReference>
<dbReference type="SUPFAM" id="SSF140586">
    <property type="entry name" value="Dcp2 domain-like"/>
    <property type="match status" value="1"/>
</dbReference>
<keyword evidence="11" id="KW-0464">Manganese</keyword>
<evidence type="ECO:0000256" key="4">
    <source>
        <dbReference type="ARBA" id="ARBA00004201"/>
    </source>
</evidence>
<evidence type="ECO:0000256" key="9">
    <source>
        <dbReference type="ARBA" id="ARBA00022801"/>
    </source>
</evidence>
<comment type="catalytic activity">
    <reaction evidence="13">
        <text>a 5'-end (N(7)-methyl 5'-triphosphoguanosine)-ribonucleoside in mRNA + H2O = N(7)-methyl-GDP + a 5'-end phospho-ribonucleoside in mRNA + 2 H(+)</text>
        <dbReference type="Rhea" id="RHEA:67484"/>
        <dbReference type="Rhea" id="RHEA-COMP:15692"/>
        <dbReference type="Rhea" id="RHEA-COMP:17167"/>
        <dbReference type="ChEBI" id="CHEBI:15377"/>
        <dbReference type="ChEBI" id="CHEBI:15378"/>
        <dbReference type="ChEBI" id="CHEBI:63714"/>
        <dbReference type="ChEBI" id="CHEBI:138282"/>
        <dbReference type="ChEBI" id="CHEBI:156461"/>
        <dbReference type="EC" id="3.6.1.62"/>
    </reaction>
    <physiologicalReaction direction="left-to-right" evidence="13">
        <dbReference type="Rhea" id="RHEA:67485"/>
    </physiologicalReaction>
</comment>
<evidence type="ECO:0000256" key="8">
    <source>
        <dbReference type="ARBA" id="ARBA00022723"/>
    </source>
</evidence>
<dbReference type="AlphaFoldDB" id="A0A443S3C7"/>
<dbReference type="GO" id="GO:0030145">
    <property type="term" value="F:manganese ion binding"/>
    <property type="evidence" value="ECO:0007669"/>
    <property type="project" value="InterPro"/>
</dbReference>
<evidence type="ECO:0000256" key="12">
    <source>
        <dbReference type="ARBA" id="ARBA00023242"/>
    </source>
</evidence>
<dbReference type="GO" id="GO:0000184">
    <property type="term" value="P:nuclear-transcribed mRNA catabolic process, nonsense-mediated decay"/>
    <property type="evidence" value="ECO:0007669"/>
    <property type="project" value="InterPro"/>
</dbReference>
<organism evidence="18 19">
    <name type="scientific">Leptotrombidium deliense</name>
    <dbReference type="NCBI Taxonomy" id="299467"/>
    <lineage>
        <taxon>Eukaryota</taxon>
        <taxon>Metazoa</taxon>
        <taxon>Ecdysozoa</taxon>
        <taxon>Arthropoda</taxon>
        <taxon>Chelicerata</taxon>
        <taxon>Arachnida</taxon>
        <taxon>Acari</taxon>
        <taxon>Acariformes</taxon>
        <taxon>Trombidiformes</taxon>
        <taxon>Prostigmata</taxon>
        <taxon>Anystina</taxon>
        <taxon>Parasitengona</taxon>
        <taxon>Trombiculoidea</taxon>
        <taxon>Trombiculidae</taxon>
        <taxon>Leptotrombidium</taxon>
    </lineage>
</organism>
<dbReference type="GO" id="GO:0003723">
    <property type="term" value="F:RNA binding"/>
    <property type="evidence" value="ECO:0007669"/>
    <property type="project" value="UniProtKB-KW"/>
</dbReference>
<evidence type="ECO:0000313" key="19">
    <source>
        <dbReference type="Proteomes" id="UP000288716"/>
    </source>
</evidence>
<evidence type="ECO:0000256" key="13">
    <source>
        <dbReference type="ARBA" id="ARBA00047661"/>
    </source>
</evidence>
<comment type="cofactor">
    <cofactor evidence="2">
        <name>Mg(2+)</name>
        <dbReference type="ChEBI" id="CHEBI:18420"/>
    </cofactor>
</comment>
<keyword evidence="12" id="KW-0539">Nucleus</keyword>
<comment type="subcellular location">
    <subcellularLocation>
        <location evidence="4">Cytoplasm</location>
        <location evidence="4">P-body</location>
    </subcellularLocation>
    <subcellularLocation>
        <location evidence="3">Nucleus</location>
    </subcellularLocation>
</comment>
<dbReference type="Pfam" id="PF00293">
    <property type="entry name" value="NUDIX"/>
    <property type="match status" value="1"/>
</dbReference>
<feature type="domain" description="Nudix hydrolase" evidence="17">
    <location>
        <begin position="96"/>
        <end position="226"/>
    </location>
</feature>
<dbReference type="FunFam" id="3.90.79.10:FF:000003">
    <property type="entry name" value="M7GpppN-mRNA hydrolase isoform 2"/>
    <property type="match status" value="1"/>
</dbReference>
<dbReference type="InterPro" id="IPR020084">
    <property type="entry name" value="NUDIX_hydrolase_CS"/>
</dbReference>
<evidence type="ECO:0000256" key="10">
    <source>
        <dbReference type="ARBA" id="ARBA00022884"/>
    </source>
</evidence>
<dbReference type="OrthoDB" id="18996at2759"/>
<dbReference type="GO" id="GO:0000932">
    <property type="term" value="C:P-body"/>
    <property type="evidence" value="ECO:0007669"/>
    <property type="project" value="UniProtKB-SubCell"/>
</dbReference>
<dbReference type="PROSITE" id="PS51462">
    <property type="entry name" value="NUDIX"/>
    <property type="match status" value="1"/>
</dbReference>
<dbReference type="Proteomes" id="UP000288716">
    <property type="component" value="Unassembled WGS sequence"/>
</dbReference>
<evidence type="ECO:0000256" key="1">
    <source>
        <dbReference type="ARBA" id="ARBA00001936"/>
    </source>
</evidence>
<dbReference type="InterPro" id="IPR036189">
    <property type="entry name" value="DCP2_BoxA_sf"/>
</dbReference>
<dbReference type="GO" id="GO:0005634">
    <property type="term" value="C:nucleus"/>
    <property type="evidence" value="ECO:0007669"/>
    <property type="project" value="UniProtKB-SubCell"/>
</dbReference>
<evidence type="ECO:0000313" key="18">
    <source>
        <dbReference type="EMBL" id="RWS22036.1"/>
    </source>
</evidence>
<dbReference type="GO" id="GO:0140933">
    <property type="term" value="F:5'-(N(7)-methylguanosine 5'-triphospho)-[mRNA] hydrolase activity"/>
    <property type="evidence" value="ECO:0007669"/>
    <property type="project" value="UniProtKB-EC"/>
</dbReference>
<dbReference type="PROSITE" id="PS00893">
    <property type="entry name" value="NUDIX_BOX"/>
    <property type="match status" value="1"/>
</dbReference>
<dbReference type="STRING" id="299467.A0A443S3C7"/>
<name>A0A443S3C7_9ACAR</name>
<comment type="caution">
    <text evidence="18">The sequence shown here is derived from an EMBL/GenBank/DDBJ whole genome shotgun (WGS) entry which is preliminary data.</text>
</comment>
<keyword evidence="9 18" id="KW-0378">Hydrolase</keyword>
<evidence type="ECO:0000256" key="5">
    <source>
        <dbReference type="ARBA" id="ARBA00005279"/>
    </source>
</evidence>
<evidence type="ECO:0000256" key="15">
    <source>
        <dbReference type="ARBA" id="ARBA00068566"/>
    </source>
</evidence>
<sequence length="331" mass="39134">MSEMVNSTIPIDILDDISSRFIINIPADERDDVIRLMFQIELGHWFYIDFHCALRNDLPKLNLRAFCVTLFNHVPFLKKHAKDLDKVMDKWKSYKLNVPTYGAIILDESLEYVLMVQGFWAKSSWGFPKGKVNKEEDPVVCAVREVREETGFDCSSLVDENEYIELKIRDTLQRLYIVHGVNKDTNFQPQTRHEIRSIEWFAIKDLPSHKGERNANQFFMTMPFLKHLRRWVSNYKETRASKRFFDNRDIKIVSPKCSGKPGIEQQYPNITICRRNDKQNLSTVAKHKQNGAVHDHSYSKYNNSGTKFWAKSWENVRFDWRKIWKEVMSET</sequence>